<proteinExistence type="predicted"/>
<keyword evidence="5" id="KW-1185">Reference proteome</keyword>
<evidence type="ECO:0000313" key="4">
    <source>
        <dbReference type="Proteomes" id="UP000287296"/>
    </source>
</evidence>
<feature type="transmembrane region" description="Helical" evidence="1">
    <location>
        <begin position="45"/>
        <end position="65"/>
    </location>
</feature>
<evidence type="ECO:0000256" key="1">
    <source>
        <dbReference type="SAM" id="Phobius"/>
    </source>
</evidence>
<evidence type="ECO:0000313" key="3">
    <source>
        <dbReference type="EMBL" id="RST58162.1"/>
    </source>
</evidence>
<protein>
    <submittedName>
        <fullName evidence="3">DUF2619 domain-containing protein</fullName>
    </submittedName>
</protein>
<name>A0A429X466_SIMTE</name>
<evidence type="ECO:0000313" key="5">
    <source>
        <dbReference type="Proteomes" id="UP000680670"/>
    </source>
</evidence>
<dbReference type="OrthoDB" id="1726013at2"/>
<dbReference type="AlphaFoldDB" id="A0A429X466"/>
<reference evidence="2 5" key="2">
    <citation type="submission" date="2021-03" db="EMBL/GenBank/DDBJ databases">
        <title>Antimicrobial resistance genes in bacteria isolated from Japanese honey, and their potential for conferring macrolide and lincosamide resistance in the American foulbrood pathogen Paenibacillus larvae.</title>
        <authorList>
            <person name="Okamoto M."/>
            <person name="Kumagai M."/>
            <person name="Kanamori H."/>
            <person name="Takamatsu D."/>
        </authorList>
    </citation>
    <scope>NUCLEOTIDE SEQUENCE [LARGE SCALE GENOMIC DNA]</scope>
    <source>
        <strain evidence="2 5">J6TS1</strain>
    </source>
</reference>
<keyword evidence="1" id="KW-1133">Transmembrane helix</keyword>
<sequence>MFTFLEKAVVGMALLRLLSGGIEIFAAFLMIRFNAVEKAIIINSSLALIGPLILILTTTIGIYSIADRISFGKFIWVFMGVGCILYGIKGN</sequence>
<dbReference type="EMBL" id="QYTW02000023">
    <property type="protein sequence ID" value="RST58162.1"/>
    <property type="molecule type" value="Genomic_DNA"/>
</dbReference>
<dbReference type="RefSeq" id="WP_120115637.1">
    <property type="nucleotide sequence ID" value="NZ_BORI01000023.1"/>
</dbReference>
<evidence type="ECO:0000313" key="2">
    <source>
        <dbReference type="EMBL" id="GIN98711.1"/>
    </source>
</evidence>
<organism evidence="3 4">
    <name type="scientific">Siminovitchia terrae</name>
    <name type="common">Bacillus terrae</name>
    <dbReference type="NCBI Taxonomy" id="1914933"/>
    <lineage>
        <taxon>Bacteria</taxon>
        <taxon>Bacillati</taxon>
        <taxon>Bacillota</taxon>
        <taxon>Bacilli</taxon>
        <taxon>Bacillales</taxon>
        <taxon>Bacillaceae</taxon>
        <taxon>Siminovitchia</taxon>
    </lineage>
</organism>
<dbReference type="InterPro" id="IPR020390">
    <property type="entry name" value="Uncharacterised_YqhV"/>
</dbReference>
<comment type="caution">
    <text evidence="3">The sequence shown here is derived from an EMBL/GenBank/DDBJ whole genome shotgun (WGS) entry which is preliminary data.</text>
</comment>
<feature type="transmembrane region" description="Helical" evidence="1">
    <location>
        <begin position="12"/>
        <end position="33"/>
    </location>
</feature>
<reference evidence="3 4" key="1">
    <citation type="submission" date="2018-12" db="EMBL/GenBank/DDBJ databases">
        <authorList>
            <person name="Sun L."/>
            <person name="Chen Z."/>
        </authorList>
    </citation>
    <scope>NUCLEOTIDE SEQUENCE [LARGE SCALE GENOMIC DNA]</scope>
    <source>
        <strain evidence="3 4">LMG 29736</strain>
    </source>
</reference>
<accession>A0A429X466</accession>
<dbReference type="Proteomes" id="UP000680670">
    <property type="component" value="Unassembled WGS sequence"/>
</dbReference>
<dbReference type="Proteomes" id="UP000287296">
    <property type="component" value="Unassembled WGS sequence"/>
</dbReference>
<dbReference type="EMBL" id="BORJ01000016">
    <property type="protein sequence ID" value="GIN98711.1"/>
    <property type="molecule type" value="Genomic_DNA"/>
</dbReference>
<feature type="transmembrane region" description="Helical" evidence="1">
    <location>
        <begin position="71"/>
        <end position="88"/>
    </location>
</feature>
<gene>
    <name evidence="3" type="ORF">D5F11_018850</name>
    <name evidence="2" type="ORF">J6TS1_45810</name>
</gene>
<keyword evidence="1" id="KW-0812">Transmembrane</keyword>
<keyword evidence="1" id="KW-0472">Membrane</keyword>
<dbReference type="Pfam" id="PF10942">
    <property type="entry name" value="DUF2619"/>
    <property type="match status" value="1"/>
</dbReference>